<dbReference type="AlphaFoldDB" id="A0A318SSI8"/>
<sequence>MRALALILALLPGPALAEAWGGFYAPASAATHQAAPLEAAPASGDAGICVREILQAQLRHGIPNNILLGIGLQEAGRRVGEGVTIWPWSVNAAGTGRVFDSRDEALAWVQERQAAGIASIDVGCMQINLRWHPEAFVSPAQGFDPAVNVDYAARFLVGLHQQTGDWATAAGSYHSFTPEKRDIYLASLTRNVEVANARIDSFRALAAGSPGGEDLRLAEAPQPVLAPGGPFWSASLSAGGRRSLYSARDLQPILPIFDAAPAEEAS</sequence>
<protein>
    <recommendedName>
        <fullName evidence="4">Transglycosylase-like protein with SLT domain</fullName>
    </recommendedName>
</protein>
<dbReference type="OrthoDB" id="5945995at2"/>
<evidence type="ECO:0000313" key="2">
    <source>
        <dbReference type="EMBL" id="PYE84502.1"/>
    </source>
</evidence>
<keyword evidence="1" id="KW-0732">Signal</keyword>
<evidence type="ECO:0000313" key="3">
    <source>
        <dbReference type="Proteomes" id="UP000248311"/>
    </source>
</evidence>
<evidence type="ECO:0000256" key="1">
    <source>
        <dbReference type="SAM" id="SignalP"/>
    </source>
</evidence>
<dbReference type="RefSeq" id="WP_110813590.1">
    <property type="nucleotide sequence ID" value="NZ_QJTE01000002.1"/>
</dbReference>
<dbReference type="SUPFAM" id="SSF53955">
    <property type="entry name" value="Lysozyme-like"/>
    <property type="match status" value="1"/>
</dbReference>
<accession>A0A318SSI8</accession>
<gene>
    <name evidence="2" type="ORF">DFP88_102302</name>
</gene>
<evidence type="ECO:0008006" key="4">
    <source>
        <dbReference type="Google" id="ProtNLM"/>
    </source>
</evidence>
<dbReference type="Proteomes" id="UP000248311">
    <property type="component" value="Unassembled WGS sequence"/>
</dbReference>
<organism evidence="2 3">
    <name type="scientific">Pseudoroseicyclus aestuarii</name>
    <dbReference type="NCBI Taxonomy" id="1795041"/>
    <lineage>
        <taxon>Bacteria</taxon>
        <taxon>Pseudomonadati</taxon>
        <taxon>Pseudomonadota</taxon>
        <taxon>Alphaproteobacteria</taxon>
        <taxon>Rhodobacterales</taxon>
        <taxon>Paracoccaceae</taxon>
        <taxon>Pseudoroseicyclus</taxon>
    </lineage>
</organism>
<dbReference type="InterPro" id="IPR023346">
    <property type="entry name" value="Lysozyme-like_dom_sf"/>
</dbReference>
<keyword evidence="3" id="KW-1185">Reference proteome</keyword>
<comment type="caution">
    <text evidence="2">The sequence shown here is derived from an EMBL/GenBank/DDBJ whole genome shotgun (WGS) entry which is preliminary data.</text>
</comment>
<feature type="chain" id="PRO_5016323214" description="Transglycosylase-like protein with SLT domain" evidence="1">
    <location>
        <begin position="18"/>
        <end position="266"/>
    </location>
</feature>
<reference evidence="2 3" key="1">
    <citation type="submission" date="2018-06" db="EMBL/GenBank/DDBJ databases">
        <title>Genomic Encyclopedia of Type Strains, Phase III (KMG-III): the genomes of soil and plant-associated and newly described type strains.</title>
        <authorList>
            <person name="Whitman W."/>
        </authorList>
    </citation>
    <scope>NUCLEOTIDE SEQUENCE [LARGE SCALE GENOMIC DNA]</scope>
    <source>
        <strain evidence="2 3">CECT 9025</strain>
    </source>
</reference>
<proteinExistence type="predicted"/>
<name>A0A318SSI8_9RHOB</name>
<dbReference type="EMBL" id="QJTE01000002">
    <property type="protein sequence ID" value="PYE84502.1"/>
    <property type="molecule type" value="Genomic_DNA"/>
</dbReference>
<feature type="signal peptide" evidence="1">
    <location>
        <begin position="1"/>
        <end position="17"/>
    </location>
</feature>